<feature type="domain" description="Mammalian cell entry C-terminal" evidence="3">
    <location>
        <begin position="121"/>
        <end position="299"/>
    </location>
</feature>
<keyword evidence="1" id="KW-0472">Membrane</keyword>
<dbReference type="InterPro" id="IPR003399">
    <property type="entry name" value="Mce/MlaD"/>
</dbReference>
<keyword evidence="1" id="KW-0812">Transmembrane</keyword>
<evidence type="ECO:0000256" key="1">
    <source>
        <dbReference type="SAM" id="Phobius"/>
    </source>
</evidence>
<evidence type="ECO:0000259" key="2">
    <source>
        <dbReference type="Pfam" id="PF02470"/>
    </source>
</evidence>
<evidence type="ECO:0000313" key="5">
    <source>
        <dbReference type="Proteomes" id="UP000621454"/>
    </source>
</evidence>
<dbReference type="AlphaFoldDB" id="A0A916THP8"/>
<accession>A0A916THP8</accession>
<dbReference type="Pfam" id="PF11887">
    <property type="entry name" value="Mce4_CUP1"/>
    <property type="match status" value="1"/>
</dbReference>
<reference evidence="4" key="2">
    <citation type="submission" date="2020-09" db="EMBL/GenBank/DDBJ databases">
        <authorList>
            <person name="Sun Q."/>
            <person name="Zhou Y."/>
        </authorList>
    </citation>
    <scope>NUCLEOTIDE SEQUENCE</scope>
    <source>
        <strain evidence="4">CGMCC 1.12827</strain>
    </source>
</reference>
<protein>
    <submittedName>
        <fullName evidence="4">Mammalian cell entry protein</fullName>
    </submittedName>
</protein>
<comment type="caution">
    <text evidence="4">The sequence shown here is derived from an EMBL/GenBank/DDBJ whole genome shotgun (WGS) entry which is preliminary data.</text>
</comment>
<dbReference type="InterPro" id="IPR005693">
    <property type="entry name" value="Mce"/>
</dbReference>
<dbReference type="Proteomes" id="UP000621454">
    <property type="component" value="Unassembled WGS sequence"/>
</dbReference>
<dbReference type="Pfam" id="PF02470">
    <property type="entry name" value="MlaD"/>
    <property type="match status" value="1"/>
</dbReference>
<dbReference type="InterPro" id="IPR052336">
    <property type="entry name" value="MlaD_Phospholipid_Transporter"/>
</dbReference>
<proteinExistence type="predicted"/>
<gene>
    <name evidence="4" type="ORF">GCM10011489_36090</name>
</gene>
<keyword evidence="1" id="KW-1133">Transmembrane helix</keyword>
<keyword evidence="5" id="KW-1185">Reference proteome</keyword>
<dbReference type="PANTHER" id="PTHR33371:SF4">
    <property type="entry name" value="INTERMEMBRANE PHOSPHOLIPID TRANSPORT SYSTEM BINDING PROTEIN MLAD"/>
    <property type="match status" value="1"/>
</dbReference>
<evidence type="ECO:0000313" key="4">
    <source>
        <dbReference type="EMBL" id="GGB45444.1"/>
    </source>
</evidence>
<name>A0A916THP8_9ACTN</name>
<dbReference type="NCBIfam" id="TIGR00996">
    <property type="entry name" value="Mtu_fam_mce"/>
    <property type="match status" value="1"/>
</dbReference>
<dbReference type="PANTHER" id="PTHR33371">
    <property type="entry name" value="INTERMEMBRANE PHOSPHOLIPID TRANSPORT SYSTEM BINDING PROTEIN MLAD-RELATED"/>
    <property type="match status" value="1"/>
</dbReference>
<feature type="transmembrane region" description="Helical" evidence="1">
    <location>
        <begin position="15"/>
        <end position="36"/>
    </location>
</feature>
<dbReference type="GO" id="GO:0005576">
    <property type="term" value="C:extracellular region"/>
    <property type="evidence" value="ECO:0007669"/>
    <property type="project" value="TreeGrafter"/>
</dbReference>
<evidence type="ECO:0000259" key="3">
    <source>
        <dbReference type="Pfam" id="PF11887"/>
    </source>
</evidence>
<dbReference type="RefSeq" id="WP_188588461.1">
    <property type="nucleotide sequence ID" value="NZ_BMGC01000043.1"/>
</dbReference>
<organism evidence="4 5">
    <name type="scientific">Gordonia jinhuaensis</name>
    <dbReference type="NCBI Taxonomy" id="1517702"/>
    <lineage>
        <taxon>Bacteria</taxon>
        <taxon>Bacillati</taxon>
        <taxon>Actinomycetota</taxon>
        <taxon>Actinomycetes</taxon>
        <taxon>Mycobacteriales</taxon>
        <taxon>Gordoniaceae</taxon>
        <taxon>Gordonia</taxon>
    </lineage>
</organism>
<reference evidence="4" key="1">
    <citation type="journal article" date="2014" name="Int. J. Syst. Evol. Microbiol.">
        <title>Complete genome sequence of Corynebacterium casei LMG S-19264T (=DSM 44701T), isolated from a smear-ripened cheese.</title>
        <authorList>
            <consortium name="US DOE Joint Genome Institute (JGI-PGF)"/>
            <person name="Walter F."/>
            <person name="Albersmeier A."/>
            <person name="Kalinowski J."/>
            <person name="Ruckert C."/>
        </authorList>
    </citation>
    <scope>NUCLEOTIDE SEQUENCE</scope>
    <source>
        <strain evidence="4">CGMCC 1.12827</strain>
    </source>
</reference>
<sequence>MVHGLLDHWRKAWKIWVAAIVLVLVVVAGVGVYYGVRDARNREVHAWFPSATGLYAGDPVRILGVNVGSVASIDPRPDGVRVTLRVNRDVDIPAGADALIVAPTLVSGRFVALTPAYDTGAKMPAGYDIPMSRTAVPVEWDEIKDQLTRLSEAVGPGSDPAKSGQGALGRAAGVAADNLDGNGAALHDSITELSSATSTLADSRDDIFATVRGLQKLTDALSSSHDQLVSLNGRLASVSQVLGDNSDSLDAALRNLDEATGDITAFIGRNGSTLSESIGRLSDATKTLADKDEQVRGILHSSPTLLTNFYNIYNPLTGSLSGIFGLGMGGNLIDMLCGTMAGNARPENTDADIEHCVDVLTPVLSSIAVNYPPFLSNPVTGINARPDQIQYQNADVAARAKAGVRERDAATRSQYSNPALGALLVPFGGQG</sequence>
<dbReference type="InterPro" id="IPR024516">
    <property type="entry name" value="Mce_C"/>
</dbReference>
<feature type="domain" description="Mce/MlaD" evidence="2">
    <location>
        <begin position="41"/>
        <end position="115"/>
    </location>
</feature>
<dbReference type="EMBL" id="BMGC01000043">
    <property type="protein sequence ID" value="GGB45444.1"/>
    <property type="molecule type" value="Genomic_DNA"/>
</dbReference>